<reference evidence="2" key="1">
    <citation type="journal article" date="2014" name="Int. J. Syst. Evol. Microbiol.">
        <title>Complete genome sequence of Corynebacterium casei LMG S-19264T (=DSM 44701T), isolated from a smear-ripened cheese.</title>
        <authorList>
            <consortium name="US DOE Joint Genome Institute (JGI-PGF)"/>
            <person name="Walter F."/>
            <person name="Albersmeier A."/>
            <person name="Kalinowski J."/>
            <person name="Ruckert C."/>
        </authorList>
    </citation>
    <scope>NUCLEOTIDE SEQUENCE</scope>
    <source>
        <strain evidence="2">KCTC 23732</strain>
    </source>
</reference>
<dbReference type="EMBL" id="BMYS01000012">
    <property type="protein sequence ID" value="GGW88463.1"/>
    <property type="molecule type" value="Genomic_DNA"/>
</dbReference>
<dbReference type="PANTHER" id="PTHR11236:SF50">
    <property type="entry name" value="AMINODEOXYCHORISMATE SYNTHASE COMPONENT 1"/>
    <property type="match status" value="1"/>
</dbReference>
<name>A0A918MZ35_9BURK</name>
<dbReference type="Pfam" id="PF00425">
    <property type="entry name" value="Chorismate_bind"/>
    <property type="match status" value="1"/>
</dbReference>
<sequence length="667" mass="74362">MHPPFFVLLDDAVTQTGLLHEQLVHTDSIKADALEHLQTLLLQGWQKNRHAILWAPYGLGQGIIGLEKTGLPDTDTFTQAQDALQIFWFAQKTVLNSQEAIQAWLNTQSGPEEPAGLLRPALAQNQADYIESIEQIRQDIAAGEVYQINYTTQLDFQAYGSPFRLYQKLRAKQAVPYGALACLPASATHTGNEIAAGSACWTLCFSPELFLDIRSDGSIHTEPMKGTVPALDDGQNEARAKALRADPKNRAENVMIVDLLRNDLSKIAVPNGVKVPELFKVTPFGSVLQMTTPIYAQAKPNTRVGDIFQALFPCGSITGAPKKRSMELIAKYEQRDRGLYTGSIGYLEPCKGGLGFCGKLNVVIRTLVLTESAPAKAAKPKPTANANHSPRHFTGLMGVGSGIVYDSTAESEYEECHWKYRFLQNLPIDFTLFETMLYCHGTCRLLEAHLSRLKRSAYELGFAFNEESVRQQLSSHFSQLQQQDKNTGYPLAYRVKASLHDNGSLTIQHAMLEPLAPNTQSVIIAPAIFPNHDLLRRYKTSHRQQYDEQMHRAMLHKAFDSLCFNQDGFLLEGARSSIFIYHQDQWLTPALELDILRSVMREQIMQNPAHWLAAHTPANDLPANGIWTVTEENITRPLLENASIILAVNALRGIIPVKLLHLNDFNA</sequence>
<evidence type="ECO:0000313" key="3">
    <source>
        <dbReference type="Proteomes" id="UP000608345"/>
    </source>
</evidence>
<dbReference type="InterPro" id="IPR019999">
    <property type="entry name" value="Anth_synth_I-like"/>
</dbReference>
<evidence type="ECO:0000313" key="2">
    <source>
        <dbReference type="EMBL" id="GGW88463.1"/>
    </source>
</evidence>
<dbReference type="InterPro" id="IPR043132">
    <property type="entry name" value="BCAT-like_C"/>
</dbReference>
<feature type="domain" description="Chorismate-utilising enzyme C-terminal" evidence="1">
    <location>
        <begin position="126"/>
        <end position="419"/>
    </location>
</feature>
<keyword evidence="3" id="KW-1185">Reference proteome</keyword>
<organism evidence="2 3">
    <name type="scientific">Advenella faeciporci</name>
    <dbReference type="NCBI Taxonomy" id="797535"/>
    <lineage>
        <taxon>Bacteria</taxon>
        <taxon>Pseudomonadati</taxon>
        <taxon>Pseudomonadota</taxon>
        <taxon>Betaproteobacteria</taxon>
        <taxon>Burkholderiales</taxon>
        <taxon>Alcaligenaceae</taxon>
    </lineage>
</organism>
<dbReference type="Gene3D" id="3.30.470.10">
    <property type="match status" value="1"/>
</dbReference>
<evidence type="ECO:0000259" key="1">
    <source>
        <dbReference type="Pfam" id="PF00425"/>
    </source>
</evidence>
<dbReference type="InterPro" id="IPR043131">
    <property type="entry name" value="BCAT-like_N"/>
</dbReference>
<protein>
    <submittedName>
        <fullName evidence="2">Para-aminobenzoate synthase</fullName>
    </submittedName>
</protein>
<dbReference type="InterPro" id="IPR005801">
    <property type="entry name" value="ADC_synthase"/>
</dbReference>
<dbReference type="SUPFAM" id="SSF56322">
    <property type="entry name" value="ADC synthase"/>
    <property type="match status" value="1"/>
</dbReference>
<dbReference type="InterPro" id="IPR036038">
    <property type="entry name" value="Aminotransferase-like"/>
</dbReference>
<dbReference type="GO" id="GO:0046820">
    <property type="term" value="F:4-amino-4-deoxychorismate synthase activity"/>
    <property type="evidence" value="ECO:0007669"/>
    <property type="project" value="TreeGrafter"/>
</dbReference>
<dbReference type="PRINTS" id="PR00095">
    <property type="entry name" value="ANTSNTHASEI"/>
</dbReference>
<proteinExistence type="predicted"/>
<dbReference type="Gene3D" id="3.60.120.10">
    <property type="entry name" value="Anthranilate synthase"/>
    <property type="match status" value="1"/>
</dbReference>
<dbReference type="GO" id="GO:0000162">
    <property type="term" value="P:L-tryptophan biosynthetic process"/>
    <property type="evidence" value="ECO:0007669"/>
    <property type="project" value="TreeGrafter"/>
</dbReference>
<dbReference type="PANTHER" id="PTHR11236">
    <property type="entry name" value="AMINOBENZOATE/ANTHRANILATE SYNTHASE"/>
    <property type="match status" value="1"/>
</dbReference>
<gene>
    <name evidence="2" type="ORF">GCM10011450_18150</name>
</gene>
<dbReference type="Gene3D" id="3.20.10.10">
    <property type="entry name" value="D-amino Acid Aminotransferase, subunit A, domain 2"/>
    <property type="match status" value="1"/>
</dbReference>
<dbReference type="AlphaFoldDB" id="A0A918MZ35"/>
<accession>A0A918MZ35</accession>
<comment type="caution">
    <text evidence="2">The sequence shown here is derived from an EMBL/GenBank/DDBJ whole genome shotgun (WGS) entry which is preliminary data.</text>
</comment>
<dbReference type="Pfam" id="PF01063">
    <property type="entry name" value="Aminotran_4"/>
    <property type="match status" value="1"/>
</dbReference>
<dbReference type="Proteomes" id="UP000608345">
    <property type="component" value="Unassembled WGS sequence"/>
</dbReference>
<dbReference type="InterPro" id="IPR001544">
    <property type="entry name" value="Aminotrans_IV"/>
</dbReference>
<dbReference type="RefSeq" id="WP_189385174.1">
    <property type="nucleotide sequence ID" value="NZ_BAABFY010000004.1"/>
</dbReference>
<dbReference type="SUPFAM" id="SSF56752">
    <property type="entry name" value="D-aminoacid aminotransferase-like PLP-dependent enzymes"/>
    <property type="match status" value="1"/>
</dbReference>
<dbReference type="InterPro" id="IPR015890">
    <property type="entry name" value="Chorismate_C"/>
</dbReference>
<reference evidence="2" key="2">
    <citation type="submission" date="2020-09" db="EMBL/GenBank/DDBJ databases">
        <authorList>
            <person name="Sun Q."/>
            <person name="Kim S."/>
        </authorList>
    </citation>
    <scope>NUCLEOTIDE SEQUENCE</scope>
    <source>
        <strain evidence="2">KCTC 23732</strain>
    </source>
</reference>